<organism evidence="1 2">
    <name type="scientific">candidate division TA06 bacterium SM1_40</name>
    <dbReference type="NCBI Taxonomy" id="1703773"/>
    <lineage>
        <taxon>Bacteria</taxon>
        <taxon>Bacteria division TA06</taxon>
    </lineage>
</organism>
<dbReference type="Proteomes" id="UP000051035">
    <property type="component" value="Unassembled WGS sequence"/>
</dbReference>
<protein>
    <submittedName>
        <fullName evidence="1">Uncharacterized protein</fullName>
    </submittedName>
</protein>
<dbReference type="AlphaFoldDB" id="A0A0S8JJR0"/>
<dbReference type="EMBL" id="LJVA01000048">
    <property type="protein sequence ID" value="KPL09937.1"/>
    <property type="molecule type" value="Genomic_DNA"/>
</dbReference>
<proteinExistence type="predicted"/>
<name>A0A0S8JJR0_UNCT6</name>
<evidence type="ECO:0000313" key="2">
    <source>
        <dbReference type="Proteomes" id="UP000051035"/>
    </source>
</evidence>
<sequence>MYGTDFRTLLGNVSVEGEYGRLDGGGDALVLKARAQYEYLYLLGLYRRYDADFDNPYARPFMEQRKYDDTLFEREYRLLNPLHSYLQDYPAPKAEEGLYFETRYQITRKIIITRAYLDTWRNVAWGLPNLRIQGEIEYRPVFPLRFRLKQKWQRKSNPGDVVATTSRTSETTLRAFALLSQRDFFGLELRYGRVRLTPTLRWGGDMMMDGGFLSGNWEHHFSPALSVQSGIVIWETNGMSQWTFEDRGIDFLNGRGMRYYITVLDQLSPGLSLRFKFRKKNTELPHSGIYGPESEYRYGGGSAVPVKDFVDYQDEYSASIQLDFRW</sequence>
<reference evidence="1 2" key="1">
    <citation type="journal article" date="2015" name="Microbiome">
        <title>Genomic resolution of linkages in carbon, nitrogen, and sulfur cycling among widespread estuary sediment bacteria.</title>
        <authorList>
            <person name="Baker B.J."/>
            <person name="Lazar C.S."/>
            <person name="Teske A.P."/>
            <person name="Dick G.J."/>
        </authorList>
    </citation>
    <scope>NUCLEOTIDE SEQUENCE [LARGE SCALE GENOMIC DNA]</scope>
    <source>
        <strain evidence="1">SM1_40</strain>
    </source>
</reference>
<comment type="caution">
    <text evidence="1">The sequence shown here is derived from an EMBL/GenBank/DDBJ whole genome shotgun (WGS) entry which is preliminary data.</text>
</comment>
<accession>A0A0S8JJR0</accession>
<evidence type="ECO:0000313" key="1">
    <source>
        <dbReference type="EMBL" id="KPL09937.1"/>
    </source>
</evidence>
<gene>
    <name evidence="1" type="ORF">AMJ71_05130</name>
</gene>